<comment type="caution">
    <text evidence="1">The sequence shown here is derived from an EMBL/GenBank/DDBJ whole genome shotgun (WGS) entry which is preliminary data.</text>
</comment>
<dbReference type="Gene3D" id="2.60.120.10">
    <property type="entry name" value="Jelly Rolls"/>
    <property type="match status" value="1"/>
</dbReference>
<dbReference type="EMBL" id="VSSQ01013158">
    <property type="protein sequence ID" value="MPM50856.1"/>
    <property type="molecule type" value="Genomic_DNA"/>
</dbReference>
<dbReference type="AlphaFoldDB" id="A0A645AD24"/>
<dbReference type="InterPro" id="IPR014710">
    <property type="entry name" value="RmlC-like_jellyroll"/>
</dbReference>
<name>A0A645AD24_9ZZZZ</name>
<evidence type="ECO:0008006" key="2">
    <source>
        <dbReference type="Google" id="ProtNLM"/>
    </source>
</evidence>
<proteinExistence type="predicted"/>
<gene>
    <name evidence="1" type="ORF">SDC9_97602</name>
</gene>
<sequence>MSSKQYVTRFGSLNSYDKGRVENITDDVRNYAFSNCFEIAGKSKPWEKVVFGQNQIYVLETIRAEGDSPWFTCAHDEFVLSMDGEMEIHLVQLEGDQIVADTEKNGSVYVKGEPKGKKMGWMKLGRGHQALLPKNTAYQIRAAKPGVAILQTCKGDLSIERWSDICQLS</sequence>
<accession>A0A645AD24</accession>
<protein>
    <recommendedName>
        <fullName evidence="2">Hydroxyquinol 1,2-dioxygenase</fullName>
    </recommendedName>
</protein>
<organism evidence="1">
    <name type="scientific">bioreactor metagenome</name>
    <dbReference type="NCBI Taxonomy" id="1076179"/>
    <lineage>
        <taxon>unclassified sequences</taxon>
        <taxon>metagenomes</taxon>
        <taxon>ecological metagenomes</taxon>
    </lineage>
</organism>
<reference evidence="1" key="1">
    <citation type="submission" date="2019-08" db="EMBL/GenBank/DDBJ databases">
        <authorList>
            <person name="Kucharzyk K."/>
            <person name="Murdoch R.W."/>
            <person name="Higgins S."/>
            <person name="Loffler F."/>
        </authorList>
    </citation>
    <scope>NUCLEOTIDE SEQUENCE</scope>
</reference>
<evidence type="ECO:0000313" key="1">
    <source>
        <dbReference type="EMBL" id="MPM50856.1"/>
    </source>
</evidence>